<reference evidence="14" key="1">
    <citation type="submission" date="2025-08" db="UniProtKB">
        <authorList>
            <consortium name="RefSeq"/>
        </authorList>
    </citation>
    <scope>IDENTIFICATION</scope>
</reference>
<keyword evidence="6" id="KW-0297">G-protein coupled receptor</keyword>
<evidence type="ECO:0000256" key="10">
    <source>
        <dbReference type="SAM" id="Phobius"/>
    </source>
</evidence>
<dbReference type="GO" id="GO:0008528">
    <property type="term" value="F:G protein-coupled peptide receptor activity"/>
    <property type="evidence" value="ECO:0007669"/>
    <property type="project" value="TreeGrafter"/>
</dbReference>
<keyword evidence="5 10" id="KW-1133">Transmembrane helix</keyword>
<evidence type="ECO:0000313" key="13">
    <source>
        <dbReference type="Proteomes" id="UP000694867"/>
    </source>
</evidence>
<dbReference type="PANTHER" id="PTHR45620">
    <property type="entry name" value="PDF RECEPTOR-LIKE PROTEIN-RELATED"/>
    <property type="match status" value="1"/>
</dbReference>
<evidence type="ECO:0000256" key="7">
    <source>
        <dbReference type="ARBA" id="ARBA00023136"/>
    </source>
</evidence>
<dbReference type="GeneID" id="100900616"/>
<evidence type="ECO:0000256" key="6">
    <source>
        <dbReference type="ARBA" id="ARBA00023040"/>
    </source>
</evidence>
<keyword evidence="9" id="KW-0807">Transducer</keyword>
<feature type="transmembrane region" description="Helical" evidence="10">
    <location>
        <begin position="272"/>
        <end position="291"/>
    </location>
</feature>
<accession>A0AAJ7SHP3</accession>
<dbReference type="GO" id="GO:0005886">
    <property type="term" value="C:plasma membrane"/>
    <property type="evidence" value="ECO:0007669"/>
    <property type="project" value="UniProtKB-SubCell"/>
</dbReference>
<comment type="subcellular location">
    <subcellularLocation>
        <location evidence="1">Cell membrane</location>
        <topology evidence="1">Multi-pass membrane protein</topology>
    </subcellularLocation>
</comment>
<evidence type="ECO:0000259" key="12">
    <source>
        <dbReference type="PROSITE" id="PS50261"/>
    </source>
</evidence>
<feature type="transmembrane region" description="Helical" evidence="10">
    <location>
        <begin position="355"/>
        <end position="372"/>
    </location>
</feature>
<feature type="transmembrane region" description="Helical" evidence="10">
    <location>
        <begin position="384"/>
        <end position="407"/>
    </location>
</feature>
<gene>
    <name evidence="14" type="primary">LOC100900616</name>
</gene>
<dbReference type="InterPro" id="IPR000832">
    <property type="entry name" value="GPCR_2_secretin-like"/>
</dbReference>
<evidence type="ECO:0000313" key="14">
    <source>
        <dbReference type="RefSeq" id="XP_028968940.1"/>
    </source>
</evidence>
<dbReference type="SUPFAM" id="SSF81321">
    <property type="entry name" value="Family A G protein-coupled receptor-like"/>
    <property type="match status" value="1"/>
</dbReference>
<dbReference type="SUPFAM" id="SSF111418">
    <property type="entry name" value="Hormone receptor domain"/>
    <property type="match status" value="1"/>
</dbReference>
<dbReference type="PRINTS" id="PR00249">
    <property type="entry name" value="GPCRSECRETIN"/>
</dbReference>
<evidence type="ECO:0000256" key="1">
    <source>
        <dbReference type="ARBA" id="ARBA00004651"/>
    </source>
</evidence>
<keyword evidence="8" id="KW-0675">Receptor</keyword>
<evidence type="ECO:0000259" key="11">
    <source>
        <dbReference type="PROSITE" id="PS50227"/>
    </source>
</evidence>
<organism evidence="13 14">
    <name type="scientific">Galendromus occidentalis</name>
    <name type="common">western predatory mite</name>
    <dbReference type="NCBI Taxonomy" id="34638"/>
    <lineage>
        <taxon>Eukaryota</taxon>
        <taxon>Metazoa</taxon>
        <taxon>Ecdysozoa</taxon>
        <taxon>Arthropoda</taxon>
        <taxon>Chelicerata</taxon>
        <taxon>Arachnida</taxon>
        <taxon>Acari</taxon>
        <taxon>Parasitiformes</taxon>
        <taxon>Mesostigmata</taxon>
        <taxon>Gamasina</taxon>
        <taxon>Phytoseioidea</taxon>
        <taxon>Phytoseiidae</taxon>
        <taxon>Typhlodrominae</taxon>
        <taxon>Galendromus</taxon>
    </lineage>
</organism>
<dbReference type="InterPro" id="IPR036445">
    <property type="entry name" value="GPCR_2_extracell_dom_sf"/>
</dbReference>
<evidence type="ECO:0000256" key="5">
    <source>
        <dbReference type="ARBA" id="ARBA00022989"/>
    </source>
</evidence>
<evidence type="ECO:0000256" key="8">
    <source>
        <dbReference type="ARBA" id="ARBA00023170"/>
    </source>
</evidence>
<evidence type="ECO:0000256" key="2">
    <source>
        <dbReference type="ARBA" id="ARBA00005314"/>
    </source>
</evidence>
<dbReference type="CDD" id="cd15041">
    <property type="entry name" value="7tmB1_hormone_R"/>
    <property type="match status" value="1"/>
</dbReference>
<dbReference type="InterPro" id="IPR050332">
    <property type="entry name" value="GPCR_2"/>
</dbReference>
<feature type="transmembrane region" description="Helical" evidence="10">
    <location>
        <begin position="152"/>
        <end position="175"/>
    </location>
</feature>
<dbReference type="Proteomes" id="UP000694867">
    <property type="component" value="Unplaced"/>
</dbReference>
<dbReference type="Pfam" id="PF02793">
    <property type="entry name" value="HRM"/>
    <property type="match status" value="1"/>
</dbReference>
<feature type="transmembrane region" description="Helical" evidence="10">
    <location>
        <begin position="229"/>
        <end position="251"/>
    </location>
</feature>
<dbReference type="GO" id="GO:0007166">
    <property type="term" value="P:cell surface receptor signaling pathway"/>
    <property type="evidence" value="ECO:0007669"/>
    <property type="project" value="InterPro"/>
</dbReference>
<dbReference type="PANTHER" id="PTHR45620:SF15">
    <property type="entry name" value="DIURETIC HORMONE 44 RECEPTOR 1-RELATED"/>
    <property type="match status" value="1"/>
</dbReference>
<proteinExistence type="inferred from homology"/>
<keyword evidence="3" id="KW-1003">Cell membrane</keyword>
<dbReference type="KEGG" id="goe:100900616"/>
<dbReference type="Gene3D" id="4.10.1240.10">
    <property type="entry name" value="GPCR, family 2, extracellular hormone receptor domain"/>
    <property type="match status" value="1"/>
</dbReference>
<dbReference type="PROSITE" id="PS50261">
    <property type="entry name" value="G_PROTEIN_RECEP_F2_4"/>
    <property type="match status" value="1"/>
</dbReference>
<comment type="similarity">
    <text evidence="2">Belongs to the G-protein coupled receptor 2 family.</text>
</comment>
<feature type="domain" description="G-protein coupled receptors family 2 profile 1" evidence="11">
    <location>
        <begin position="47"/>
        <end position="136"/>
    </location>
</feature>
<dbReference type="PROSITE" id="PS50227">
    <property type="entry name" value="G_PROTEIN_RECEP_F2_3"/>
    <property type="match status" value="1"/>
</dbReference>
<name>A0AAJ7SHP3_9ACAR</name>
<dbReference type="InterPro" id="IPR001879">
    <property type="entry name" value="GPCR_2_extracellular_dom"/>
</dbReference>
<dbReference type="InterPro" id="IPR017981">
    <property type="entry name" value="GPCR_2-like_7TM"/>
</dbReference>
<feature type="transmembrane region" description="Helical" evidence="10">
    <location>
        <begin position="187"/>
        <end position="209"/>
    </location>
</feature>
<protein>
    <submittedName>
        <fullName evidence="14">Diuretic hormone receptor-like</fullName>
    </submittedName>
</protein>
<dbReference type="RefSeq" id="XP_028968940.1">
    <property type="nucleotide sequence ID" value="XM_029113107.1"/>
</dbReference>
<evidence type="ECO:0000256" key="9">
    <source>
        <dbReference type="ARBA" id="ARBA00023224"/>
    </source>
</evidence>
<dbReference type="AlphaFoldDB" id="A0AAJ7SHP3"/>
<keyword evidence="4 10" id="KW-0812">Transmembrane</keyword>
<keyword evidence="7 10" id="KW-0472">Membrane</keyword>
<evidence type="ECO:0000256" key="4">
    <source>
        <dbReference type="ARBA" id="ARBA00022692"/>
    </source>
</evidence>
<dbReference type="Gene3D" id="1.20.1070.10">
    <property type="entry name" value="Rhodopsin 7-helix transmembrane proteins"/>
    <property type="match status" value="1"/>
</dbReference>
<feature type="domain" description="G-protein coupled receptors family 2 profile 2" evidence="12">
    <location>
        <begin position="150"/>
        <end position="408"/>
    </location>
</feature>
<evidence type="ECO:0000256" key="3">
    <source>
        <dbReference type="ARBA" id="ARBA00022475"/>
    </source>
</evidence>
<feature type="transmembrane region" description="Helical" evidence="10">
    <location>
        <begin position="311"/>
        <end position="334"/>
    </location>
</feature>
<sequence>MDNSTVPSEAGPLVSKASSNATRASASLATHARLILDELFIPLNEDQCHRHIQMDPRTDVETHCPVTWDGVFCWNSIPSSSVAARSCRSLFENEVGYRPPETHVDNLWQDRYAIRVCAPNGQWDSQTNYNACLEQIPNQEASYSVVPLAVTYLILIFSFISLIFLLASAFIFIYFRTLKCSRTKVHVNLVTSLIIHSVMLIAISGPLIFDQTWGQDDTEHKHFIKKNPILCKAILCLQMYSSMSSINWMFVEGLLLHSKITTSIFRKSAPFKLYYSLGWGLPLLFIIPWAAEMEATNPPGSCWEGYVQSDWTWLLIAPRLTAVLVNFCFLVNIVRILVSRVKSAENTQFRKGMKATLLLFPLLGITHLFFCFNPQDSDRKLKDVYMITNAILMSSQGIFVSTIYCFMNSDVQTSLRNAYLRATIRRNPNRRRKTHCESSMLFGSQIGAAEDRKATSFNRVKEGGHLKISMKGRGPEVLRMASPTRVVVMSDSPQ</sequence>
<dbReference type="GO" id="GO:0007188">
    <property type="term" value="P:adenylate cyclase-modulating G protein-coupled receptor signaling pathway"/>
    <property type="evidence" value="ECO:0007669"/>
    <property type="project" value="TreeGrafter"/>
</dbReference>
<dbReference type="GO" id="GO:0017046">
    <property type="term" value="F:peptide hormone binding"/>
    <property type="evidence" value="ECO:0007669"/>
    <property type="project" value="TreeGrafter"/>
</dbReference>
<keyword evidence="13" id="KW-1185">Reference proteome</keyword>
<dbReference type="Pfam" id="PF00002">
    <property type="entry name" value="7tm_2"/>
    <property type="match status" value="1"/>
</dbReference>